<dbReference type="GO" id="GO:0050661">
    <property type="term" value="F:NADP binding"/>
    <property type="evidence" value="ECO:0007669"/>
    <property type="project" value="InterPro"/>
</dbReference>
<dbReference type="GO" id="GO:0004764">
    <property type="term" value="F:shikimate 3-dehydrogenase (NADP+) activity"/>
    <property type="evidence" value="ECO:0007669"/>
    <property type="project" value="UniProtKB-EC"/>
</dbReference>
<dbReference type="Gene3D" id="3.40.50.10860">
    <property type="entry name" value="Leucine Dehydrogenase, chain A, domain 1"/>
    <property type="match status" value="1"/>
</dbReference>
<dbReference type="UniPathway" id="UPA00053">
    <property type="reaction ID" value="UER00087"/>
</dbReference>
<keyword evidence="2" id="KW-0028">Amino-acid biosynthesis</keyword>
<dbReference type="InterPro" id="IPR036291">
    <property type="entry name" value="NAD(P)-bd_dom_sf"/>
</dbReference>
<dbReference type="GO" id="GO:0019632">
    <property type="term" value="P:shikimate metabolic process"/>
    <property type="evidence" value="ECO:0007669"/>
    <property type="project" value="InterPro"/>
</dbReference>
<keyword evidence="5" id="KW-0057">Aromatic amino acid biosynthesis</keyword>
<dbReference type="NCBIfam" id="TIGR00507">
    <property type="entry name" value="aroE"/>
    <property type="match status" value="1"/>
</dbReference>
<dbReference type="GO" id="GO:0005829">
    <property type="term" value="C:cytosol"/>
    <property type="evidence" value="ECO:0007669"/>
    <property type="project" value="TreeGrafter"/>
</dbReference>
<dbReference type="HAMAP" id="MF_00222">
    <property type="entry name" value="Shikimate_DH_AroE"/>
    <property type="match status" value="1"/>
</dbReference>
<sequence>MGGVAVMNSKAFVLGDPIGHSLSPLLHQTWLQETGQSGSYQAMHVKPDKLQTVLADMFADPSVMGANITLPHKTKIIGFADEVSLVAKTCNSANILYRKNGKIIADNTDIAGFVAPLLRDNGQTSQTALVFGAGGAARAVLLGLLQVGVQQIWLCNRTDSRAEQLCDEFNTPKIKPLAWAKRNQPDSSPQMIINASSAGMTGFAKLDIDLGFCTPKTLVYDLVYTPLATPLLLDAKQRALQTIGGLDMLIAQAKPCFKRFFGVVAPEKSQAKNRLIQALIERERLKT</sequence>
<dbReference type="Pfam" id="PF01488">
    <property type="entry name" value="Shikimate_DH"/>
    <property type="match status" value="1"/>
</dbReference>
<gene>
    <name evidence="8" type="ORF">MNBD_ALPHA06-1098</name>
</gene>
<dbReference type="SUPFAM" id="SSF53223">
    <property type="entry name" value="Aminoacid dehydrogenase-like, N-terminal domain"/>
    <property type="match status" value="1"/>
</dbReference>
<dbReference type="InterPro" id="IPR013708">
    <property type="entry name" value="Shikimate_DH-bd_N"/>
</dbReference>
<feature type="domain" description="Quinate/shikimate 5-dehydrogenase/glutamyl-tRNA reductase" evidence="6">
    <location>
        <begin position="124"/>
        <end position="181"/>
    </location>
</feature>
<keyword evidence="4 8" id="KW-0560">Oxidoreductase</keyword>
<dbReference type="PANTHER" id="PTHR21089:SF1">
    <property type="entry name" value="BIFUNCTIONAL 3-DEHYDROQUINATE DEHYDRATASE_SHIKIMATE DEHYDROGENASE, CHLOROPLASTIC"/>
    <property type="match status" value="1"/>
</dbReference>
<evidence type="ECO:0000313" key="8">
    <source>
        <dbReference type="EMBL" id="VAV96054.1"/>
    </source>
</evidence>
<dbReference type="Pfam" id="PF08501">
    <property type="entry name" value="Shikimate_dh_N"/>
    <property type="match status" value="1"/>
</dbReference>
<dbReference type="PANTHER" id="PTHR21089">
    <property type="entry name" value="SHIKIMATE DEHYDROGENASE"/>
    <property type="match status" value="1"/>
</dbReference>
<dbReference type="CDD" id="cd01065">
    <property type="entry name" value="NAD_bind_Shikimate_DH"/>
    <property type="match status" value="1"/>
</dbReference>
<dbReference type="Gene3D" id="3.40.50.720">
    <property type="entry name" value="NAD(P)-binding Rossmann-like Domain"/>
    <property type="match status" value="1"/>
</dbReference>
<dbReference type="GO" id="GO:0009423">
    <property type="term" value="P:chorismate biosynthetic process"/>
    <property type="evidence" value="ECO:0007669"/>
    <property type="project" value="UniProtKB-UniPathway"/>
</dbReference>
<proteinExistence type="inferred from homology"/>
<feature type="domain" description="Shikimate dehydrogenase substrate binding N-terminal" evidence="7">
    <location>
        <begin position="13"/>
        <end position="95"/>
    </location>
</feature>
<evidence type="ECO:0000256" key="5">
    <source>
        <dbReference type="ARBA" id="ARBA00023141"/>
    </source>
</evidence>
<dbReference type="SUPFAM" id="SSF51735">
    <property type="entry name" value="NAD(P)-binding Rossmann-fold domains"/>
    <property type="match status" value="1"/>
</dbReference>
<reference evidence="8" key="1">
    <citation type="submission" date="2018-06" db="EMBL/GenBank/DDBJ databases">
        <authorList>
            <person name="Zhirakovskaya E."/>
        </authorList>
    </citation>
    <scope>NUCLEOTIDE SEQUENCE</scope>
</reference>
<dbReference type="EMBL" id="UOEE01000215">
    <property type="protein sequence ID" value="VAV96054.1"/>
    <property type="molecule type" value="Genomic_DNA"/>
</dbReference>
<dbReference type="AlphaFoldDB" id="A0A3B0RQZ4"/>
<evidence type="ECO:0000259" key="6">
    <source>
        <dbReference type="Pfam" id="PF01488"/>
    </source>
</evidence>
<protein>
    <recommendedName>
        <fullName evidence="1">shikimate dehydrogenase (NADP(+))</fullName>
        <ecNumber evidence="1">1.1.1.25</ecNumber>
    </recommendedName>
</protein>
<evidence type="ECO:0000256" key="4">
    <source>
        <dbReference type="ARBA" id="ARBA00023002"/>
    </source>
</evidence>
<dbReference type="GO" id="GO:0008652">
    <property type="term" value="P:amino acid biosynthetic process"/>
    <property type="evidence" value="ECO:0007669"/>
    <property type="project" value="UniProtKB-KW"/>
</dbReference>
<dbReference type="InterPro" id="IPR011342">
    <property type="entry name" value="Shikimate_DH"/>
</dbReference>
<organism evidence="8">
    <name type="scientific">hydrothermal vent metagenome</name>
    <dbReference type="NCBI Taxonomy" id="652676"/>
    <lineage>
        <taxon>unclassified sequences</taxon>
        <taxon>metagenomes</taxon>
        <taxon>ecological metagenomes</taxon>
    </lineage>
</organism>
<evidence type="ECO:0000256" key="3">
    <source>
        <dbReference type="ARBA" id="ARBA00022857"/>
    </source>
</evidence>
<dbReference type="EC" id="1.1.1.25" evidence="1"/>
<dbReference type="GO" id="GO:0009073">
    <property type="term" value="P:aromatic amino acid family biosynthetic process"/>
    <property type="evidence" value="ECO:0007669"/>
    <property type="project" value="UniProtKB-KW"/>
</dbReference>
<dbReference type="InterPro" id="IPR022893">
    <property type="entry name" value="Shikimate_DH_fam"/>
</dbReference>
<accession>A0A3B0RQZ4</accession>
<dbReference type="InterPro" id="IPR046346">
    <property type="entry name" value="Aminoacid_DH-like_N_sf"/>
</dbReference>
<evidence type="ECO:0000256" key="2">
    <source>
        <dbReference type="ARBA" id="ARBA00022605"/>
    </source>
</evidence>
<keyword evidence="3" id="KW-0521">NADP</keyword>
<evidence type="ECO:0000256" key="1">
    <source>
        <dbReference type="ARBA" id="ARBA00012962"/>
    </source>
</evidence>
<dbReference type="InterPro" id="IPR006151">
    <property type="entry name" value="Shikm_DH/Glu-tRNA_Rdtase"/>
</dbReference>
<evidence type="ECO:0000259" key="7">
    <source>
        <dbReference type="Pfam" id="PF08501"/>
    </source>
</evidence>
<name>A0A3B0RQZ4_9ZZZZ</name>